<reference evidence="3 4" key="1">
    <citation type="submission" date="2024-08" db="EMBL/GenBank/DDBJ databases">
        <authorList>
            <person name="Cucini C."/>
            <person name="Frati F."/>
        </authorList>
    </citation>
    <scope>NUCLEOTIDE SEQUENCE [LARGE SCALE GENOMIC DNA]</scope>
</reference>
<feature type="compositionally biased region" description="Polar residues" evidence="1">
    <location>
        <begin position="114"/>
        <end position="129"/>
    </location>
</feature>
<evidence type="ECO:0000313" key="3">
    <source>
        <dbReference type="EMBL" id="CAL8122787.1"/>
    </source>
</evidence>
<feature type="region of interest" description="Disordered" evidence="1">
    <location>
        <begin position="112"/>
        <end position="137"/>
    </location>
</feature>
<evidence type="ECO:0000256" key="2">
    <source>
        <dbReference type="SAM" id="SignalP"/>
    </source>
</evidence>
<name>A0ABP1R953_9HEXA</name>
<feature type="chain" id="PRO_5047121388" evidence="2">
    <location>
        <begin position="24"/>
        <end position="203"/>
    </location>
</feature>
<protein>
    <submittedName>
        <fullName evidence="3">Uncharacterized protein</fullName>
    </submittedName>
</protein>
<accession>A0ABP1R953</accession>
<proteinExistence type="predicted"/>
<dbReference type="Proteomes" id="UP001642540">
    <property type="component" value="Unassembled WGS sequence"/>
</dbReference>
<sequence>MWHSLIFSTIIVLVYSRLHIVQGIEDKSTKKFSVSSSLQDFSSAQQQPLINSRVPPFQPKANEETNFYLPIPYNYNPQIPQIEQDHSTNPDGGSRQSRTLWHLFDTRLHRPRQYQRTSNYRNRNGWTSYRNNDNNNRNPIIDLTNHFIGKAIALKRLPFQVMQEVFHQPLGQNYRTYGSCQYGPCRSVKHAIDSFFKAGFLGR</sequence>
<dbReference type="EMBL" id="CAXLJM020000068">
    <property type="protein sequence ID" value="CAL8122787.1"/>
    <property type="molecule type" value="Genomic_DNA"/>
</dbReference>
<keyword evidence="4" id="KW-1185">Reference proteome</keyword>
<evidence type="ECO:0000256" key="1">
    <source>
        <dbReference type="SAM" id="MobiDB-lite"/>
    </source>
</evidence>
<comment type="caution">
    <text evidence="3">The sequence shown here is derived from an EMBL/GenBank/DDBJ whole genome shotgun (WGS) entry which is preliminary data.</text>
</comment>
<organism evidence="3 4">
    <name type="scientific">Orchesella dallaii</name>
    <dbReference type="NCBI Taxonomy" id="48710"/>
    <lineage>
        <taxon>Eukaryota</taxon>
        <taxon>Metazoa</taxon>
        <taxon>Ecdysozoa</taxon>
        <taxon>Arthropoda</taxon>
        <taxon>Hexapoda</taxon>
        <taxon>Collembola</taxon>
        <taxon>Entomobryomorpha</taxon>
        <taxon>Entomobryoidea</taxon>
        <taxon>Orchesellidae</taxon>
        <taxon>Orchesellinae</taxon>
        <taxon>Orchesella</taxon>
    </lineage>
</organism>
<gene>
    <name evidence="3" type="ORF">ODALV1_LOCUS19953</name>
</gene>
<keyword evidence="2" id="KW-0732">Signal</keyword>
<evidence type="ECO:0000313" key="4">
    <source>
        <dbReference type="Proteomes" id="UP001642540"/>
    </source>
</evidence>
<feature type="signal peptide" evidence="2">
    <location>
        <begin position="1"/>
        <end position="23"/>
    </location>
</feature>